<organism evidence="1 2">
    <name type="scientific">Nephila pilipes</name>
    <name type="common">Giant wood spider</name>
    <name type="synonym">Nephila maculata</name>
    <dbReference type="NCBI Taxonomy" id="299642"/>
    <lineage>
        <taxon>Eukaryota</taxon>
        <taxon>Metazoa</taxon>
        <taxon>Ecdysozoa</taxon>
        <taxon>Arthropoda</taxon>
        <taxon>Chelicerata</taxon>
        <taxon>Arachnida</taxon>
        <taxon>Araneae</taxon>
        <taxon>Araneomorphae</taxon>
        <taxon>Entelegynae</taxon>
        <taxon>Araneoidea</taxon>
        <taxon>Nephilidae</taxon>
        <taxon>Nephila</taxon>
    </lineage>
</organism>
<evidence type="ECO:0000313" key="1">
    <source>
        <dbReference type="EMBL" id="GFS80022.1"/>
    </source>
</evidence>
<comment type="caution">
    <text evidence="1">The sequence shown here is derived from an EMBL/GenBank/DDBJ whole genome shotgun (WGS) entry which is preliminary data.</text>
</comment>
<evidence type="ECO:0000313" key="2">
    <source>
        <dbReference type="Proteomes" id="UP000887013"/>
    </source>
</evidence>
<dbReference type="AlphaFoldDB" id="A0A8X6MVA5"/>
<protein>
    <submittedName>
        <fullName evidence="1">Uncharacterized protein</fullName>
    </submittedName>
</protein>
<dbReference type="Proteomes" id="UP000887013">
    <property type="component" value="Unassembled WGS sequence"/>
</dbReference>
<keyword evidence="2" id="KW-1185">Reference proteome</keyword>
<name>A0A8X6MVA5_NEPPI</name>
<feature type="non-terminal residue" evidence="1">
    <location>
        <position position="1"/>
    </location>
</feature>
<dbReference type="EMBL" id="BMAW01097519">
    <property type="protein sequence ID" value="GFS80022.1"/>
    <property type="molecule type" value="Genomic_DNA"/>
</dbReference>
<accession>A0A8X6MVA5</accession>
<reference evidence="1" key="1">
    <citation type="submission" date="2020-08" db="EMBL/GenBank/DDBJ databases">
        <title>Multicomponent nature underlies the extraordinary mechanical properties of spider dragline silk.</title>
        <authorList>
            <person name="Kono N."/>
            <person name="Nakamura H."/>
            <person name="Mori M."/>
            <person name="Yoshida Y."/>
            <person name="Ohtoshi R."/>
            <person name="Malay A.D."/>
            <person name="Moran D.A.P."/>
            <person name="Tomita M."/>
            <person name="Numata K."/>
            <person name="Arakawa K."/>
        </authorList>
    </citation>
    <scope>NUCLEOTIDE SEQUENCE</scope>
</reference>
<proteinExistence type="predicted"/>
<sequence>SSNCCKRSHRSFGVKGRVLGSQIRFSEASSNGFHTDSCYYASSHRGPFRHKICARLVNDSNVLSTRGMVSHS</sequence>
<gene>
    <name evidence="1" type="ORF">NPIL_147281</name>
</gene>